<comment type="similarity">
    <text evidence="6">Belongs to the TacA antitoxin family.</text>
</comment>
<dbReference type="Gene3D" id="1.20.5.780">
    <property type="entry name" value="Single helix bin"/>
    <property type="match status" value="1"/>
</dbReference>
<dbReference type="RefSeq" id="WP_175238006.1">
    <property type="nucleotide sequence ID" value="NZ_CABWIK020000010.1"/>
</dbReference>
<keyword evidence="2" id="KW-1277">Toxin-antitoxin system</keyword>
<evidence type="ECO:0000256" key="6">
    <source>
        <dbReference type="ARBA" id="ARBA00049988"/>
    </source>
</evidence>
<keyword evidence="1" id="KW-0678">Repressor</keyword>
<dbReference type="EMBL" id="CABWIK020000010">
    <property type="protein sequence ID" value="CAB3966511.1"/>
    <property type="molecule type" value="Genomic_DNA"/>
</dbReference>
<dbReference type="GO" id="GO:0003677">
    <property type="term" value="F:DNA binding"/>
    <property type="evidence" value="ECO:0007669"/>
    <property type="project" value="UniProtKB-KW"/>
</dbReference>
<evidence type="ECO:0000256" key="3">
    <source>
        <dbReference type="ARBA" id="ARBA00023015"/>
    </source>
</evidence>
<evidence type="ECO:0000256" key="1">
    <source>
        <dbReference type="ARBA" id="ARBA00022491"/>
    </source>
</evidence>
<dbReference type="PANTHER" id="PTHR35401:SF1">
    <property type="entry name" value="CYTOPLASMIC PROTEIN"/>
    <property type="match status" value="1"/>
</dbReference>
<reference evidence="8 9" key="1">
    <citation type="submission" date="2020-04" db="EMBL/GenBank/DDBJ databases">
        <authorList>
            <person name="Depoorter E."/>
        </authorList>
    </citation>
    <scope>NUCLEOTIDE SEQUENCE [LARGE SCALE GENOMIC DNA]</scope>
    <source>
        <strain evidence="8 9">BCC0132</strain>
    </source>
</reference>
<organism evidence="8 9">
    <name type="scientific">Burkholderia cenocepacia</name>
    <dbReference type="NCBI Taxonomy" id="95486"/>
    <lineage>
        <taxon>Bacteria</taxon>
        <taxon>Pseudomonadati</taxon>
        <taxon>Pseudomonadota</taxon>
        <taxon>Betaproteobacteria</taxon>
        <taxon>Burkholderiales</taxon>
        <taxon>Burkholderiaceae</taxon>
        <taxon>Burkholderia</taxon>
        <taxon>Burkholderia cepacia complex</taxon>
    </lineage>
</organism>
<keyword evidence="5" id="KW-0804">Transcription</keyword>
<evidence type="ECO:0000313" key="8">
    <source>
        <dbReference type="EMBL" id="CAB3966511.1"/>
    </source>
</evidence>
<proteinExistence type="inferred from homology"/>
<dbReference type="GO" id="GO:0006355">
    <property type="term" value="P:regulation of DNA-templated transcription"/>
    <property type="evidence" value="ECO:0007669"/>
    <property type="project" value="InterPro"/>
</dbReference>
<keyword evidence="4" id="KW-0238">DNA-binding</keyword>
<evidence type="ECO:0000256" key="4">
    <source>
        <dbReference type="ARBA" id="ARBA00023125"/>
    </source>
</evidence>
<dbReference type="AlphaFoldDB" id="A0A6J5J506"/>
<sequence>MSATHSPPTKRDTLNLRVQPDERDLIDRAAAARGQNRTDFILSAARAAAEETLLEATLVRASPDAYAAFVARLEAPPAPNPQLRRTMQTPAPWDGSGGPAA</sequence>
<evidence type="ECO:0000256" key="5">
    <source>
        <dbReference type="ARBA" id="ARBA00023163"/>
    </source>
</evidence>
<dbReference type="Proteomes" id="UP000494322">
    <property type="component" value="Unassembled WGS sequence"/>
</dbReference>
<evidence type="ECO:0000256" key="7">
    <source>
        <dbReference type="SAM" id="MobiDB-lite"/>
    </source>
</evidence>
<dbReference type="Pfam" id="PF08681">
    <property type="entry name" value="TacA1"/>
    <property type="match status" value="1"/>
</dbReference>
<dbReference type="InterPro" id="IPR014795">
    <property type="entry name" value="TacA_1-like"/>
</dbReference>
<gene>
    <name evidence="8" type="ORF">BCO9919_02329</name>
</gene>
<accession>A0A6J5J506</accession>
<evidence type="ECO:0000256" key="2">
    <source>
        <dbReference type="ARBA" id="ARBA00022649"/>
    </source>
</evidence>
<protein>
    <submittedName>
        <fullName evidence="8">Toxin-antitoxin system protein</fullName>
    </submittedName>
</protein>
<name>A0A6J5J506_9BURK</name>
<evidence type="ECO:0000313" key="9">
    <source>
        <dbReference type="Proteomes" id="UP000494322"/>
    </source>
</evidence>
<feature type="region of interest" description="Disordered" evidence="7">
    <location>
        <begin position="77"/>
        <end position="101"/>
    </location>
</feature>
<dbReference type="PANTHER" id="PTHR35401">
    <property type="entry name" value="COPG FAMILY HELIX-TURN-HELIX PROTEIN-RELATED-RELATED"/>
    <property type="match status" value="1"/>
</dbReference>
<dbReference type="InterPro" id="IPR010985">
    <property type="entry name" value="Ribbon_hlx_hlx"/>
</dbReference>
<keyword evidence="3" id="KW-0805">Transcription regulation</keyword>
<dbReference type="SUPFAM" id="SSF47598">
    <property type="entry name" value="Ribbon-helix-helix"/>
    <property type="match status" value="1"/>
</dbReference>